<dbReference type="EMBL" id="JACSQZ010000062">
    <property type="protein sequence ID" value="MBD7916146.1"/>
    <property type="molecule type" value="Genomic_DNA"/>
</dbReference>
<evidence type="ECO:0000313" key="2">
    <source>
        <dbReference type="EMBL" id="MBD7916146.1"/>
    </source>
</evidence>
<feature type="domain" description="Transposase IS66 central" evidence="1">
    <location>
        <begin position="3"/>
        <end position="53"/>
    </location>
</feature>
<dbReference type="Proteomes" id="UP000640335">
    <property type="component" value="Unassembled WGS sequence"/>
</dbReference>
<name>A0ABR8Q6T9_9CLOT</name>
<organism evidence="2 3">
    <name type="scientific">Clostridium gallinarum</name>
    <dbReference type="NCBI Taxonomy" id="2762246"/>
    <lineage>
        <taxon>Bacteria</taxon>
        <taxon>Bacillati</taxon>
        <taxon>Bacillota</taxon>
        <taxon>Clostridia</taxon>
        <taxon>Eubacteriales</taxon>
        <taxon>Clostridiaceae</taxon>
        <taxon>Clostridium</taxon>
    </lineage>
</organism>
<protein>
    <submittedName>
        <fullName evidence="2">Transposase</fullName>
    </submittedName>
</protein>
<evidence type="ECO:0000313" key="3">
    <source>
        <dbReference type="Proteomes" id="UP000640335"/>
    </source>
</evidence>
<comment type="caution">
    <text evidence="2">The sequence shown here is derived from an EMBL/GenBank/DDBJ whole genome shotgun (WGS) entry which is preliminary data.</text>
</comment>
<gene>
    <name evidence="2" type="ORF">H9660_13425</name>
</gene>
<dbReference type="InterPro" id="IPR004291">
    <property type="entry name" value="Transposase_IS66_central"/>
</dbReference>
<keyword evidence="3" id="KW-1185">Reference proteome</keyword>
<reference evidence="2 3" key="1">
    <citation type="submission" date="2020-08" db="EMBL/GenBank/DDBJ databases">
        <title>A Genomic Blueprint of the Chicken Gut Microbiome.</title>
        <authorList>
            <person name="Gilroy R."/>
            <person name="Ravi A."/>
            <person name="Getino M."/>
            <person name="Pursley I."/>
            <person name="Horton D.L."/>
            <person name="Alikhan N.-F."/>
            <person name="Baker D."/>
            <person name="Gharbi K."/>
            <person name="Hall N."/>
            <person name="Watson M."/>
            <person name="Adriaenssens E.M."/>
            <person name="Foster-Nyarko E."/>
            <person name="Jarju S."/>
            <person name="Secka A."/>
            <person name="Antonio M."/>
            <person name="Oren A."/>
            <person name="Chaudhuri R."/>
            <person name="La Ragione R.M."/>
            <person name="Hildebrand F."/>
            <person name="Pallen M.J."/>
        </authorList>
    </citation>
    <scope>NUCLEOTIDE SEQUENCE [LARGE SCALE GENOMIC DNA]</scope>
    <source>
        <strain evidence="2 3">Sa3CUN1</strain>
    </source>
</reference>
<sequence length="58" mass="6739">MSAADALVPIYNHMKKELLNRNYIQADETTLKVINDNGKDSKSKKYMWLYMSNTILSQ</sequence>
<accession>A0ABR8Q6T9</accession>
<dbReference type="Pfam" id="PF03050">
    <property type="entry name" value="DDE_Tnp_IS66"/>
    <property type="match status" value="1"/>
</dbReference>
<evidence type="ECO:0000259" key="1">
    <source>
        <dbReference type="Pfam" id="PF03050"/>
    </source>
</evidence>
<proteinExistence type="predicted"/>